<keyword evidence="7" id="KW-1015">Disulfide bond</keyword>
<dbReference type="InterPro" id="IPR000827">
    <property type="entry name" value="Chemokine_CC_CS"/>
</dbReference>
<dbReference type="SMART" id="SM00199">
    <property type="entry name" value="SCY"/>
    <property type="match status" value="1"/>
</dbReference>
<dbReference type="GO" id="GO:0006955">
    <property type="term" value="P:immune response"/>
    <property type="evidence" value="ECO:0007669"/>
    <property type="project" value="InterPro"/>
</dbReference>
<dbReference type="InterPro" id="IPR036048">
    <property type="entry name" value="Interleukin_8-like_sf"/>
</dbReference>
<evidence type="ECO:0000256" key="7">
    <source>
        <dbReference type="ARBA" id="ARBA00023157"/>
    </source>
</evidence>
<dbReference type="AlphaFoldDB" id="A0AAV6G4U1"/>
<accession>A0AAV6G4U1</accession>
<dbReference type="Proteomes" id="UP000823561">
    <property type="component" value="Chromosome 16"/>
</dbReference>
<dbReference type="InterPro" id="IPR001811">
    <property type="entry name" value="Chemokine_IL8-like_dom"/>
</dbReference>
<evidence type="ECO:0000256" key="5">
    <source>
        <dbReference type="ARBA" id="ARBA00022525"/>
    </source>
</evidence>
<evidence type="ECO:0000256" key="4">
    <source>
        <dbReference type="ARBA" id="ARBA00022514"/>
    </source>
</evidence>
<protein>
    <recommendedName>
        <fullName evidence="9">C-C motif chemokine</fullName>
    </recommendedName>
</protein>
<feature type="domain" description="Chemokine interleukin-8-like" evidence="10">
    <location>
        <begin position="27"/>
        <end position="87"/>
    </location>
</feature>
<evidence type="ECO:0000313" key="11">
    <source>
        <dbReference type="EMBL" id="KAG5268512.1"/>
    </source>
</evidence>
<evidence type="ECO:0000256" key="2">
    <source>
        <dbReference type="ARBA" id="ARBA00010868"/>
    </source>
</evidence>
<evidence type="ECO:0000256" key="8">
    <source>
        <dbReference type="ARBA" id="ARBA00023198"/>
    </source>
</evidence>
<feature type="signal peptide" evidence="9">
    <location>
        <begin position="1"/>
        <end position="27"/>
    </location>
</feature>
<dbReference type="InterPro" id="IPR039809">
    <property type="entry name" value="Chemokine_b/g/d"/>
</dbReference>
<keyword evidence="8" id="KW-0395">Inflammatory response</keyword>
<dbReference type="PANTHER" id="PTHR12015">
    <property type="entry name" value="SMALL INDUCIBLE CYTOKINE A"/>
    <property type="match status" value="1"/>
</dbReference>
<dbReference type="SUPFAM" id="SSF54117">
    <property type="entry name" value="Interleukin 8-like chemokines"/>
    <property type="match status" value="1"/>
</dbReference>
<comment type="subcellular location">
    <subcellularLocation>
        <location evidence="1 9">Secreted</location>
    </subcellularLocation>
</comment>
<proteinExistence type="inferred from homology"/>
<dbReference type="PROSITE" id="PS00472">
    <property type="entry name" value="SMALL_CYTOKINES_CC"/>
    <property type="match status" value="1"/>
</dbReference>
<dbReference type="GO" id="GO:0008009">
    <property type="term" value="F:chemokine activity"/>
    <property type="evidence" value="ECO:0007669"/>
    <property type="project" value="InterPro"/>
</dbReference>
<gene>
    <name evidence="11" type="ORF">AALO_G00213390</name>
</gene>
<keyword evidence="5 9" id="KW-0964">Secreted</keyword>
<dbReference type="Gene3D" id="2.40.50.40">
    <property type="match status" value="1"/>
</dbReference>
<name>A0AAV6G4U1_9TELE</name>
<sequence length="102" mass="11443">MESLRLCTLTLLTIIVILNTCILSTESAICCLSYSKRPIRCQKLKGYTMQDINTSCDIKAIIFHSVTGKLICANPEKPWTQHRIQCLKEKAARLSSSIIGKK</sequence>
<keyword evidence="4 9" id="KW-0202">Cytokine</keyword>
<dbReference type="GO" id="GO:0005615">
    <property type="term" value="C:extracellular space"/>
    <property type="evidence" value="ECO:0007669"/>
    <property type="project" value="UniProtKB-KW"/>
</dbReference>
<comment type="caution">
    <text evidence="11">The sequence shown here is derived from an EMBL/GenBank/DDBJ whole genome shotgun (WGS) entry which is preliminary data.</text>
</comment>
<reference evidence="11" key="1">
    <citation type="submission" date="2020-10" db="EMBL/GenBank/DDBJ databases">
        <title>Chromosome-scale genome assembly of the Allis shad, Alosa alosa.</title>
        <authorList>
            <person name="Margot Z."/>
            <person name="Christophe K."/>
            <person name="Cabau C."/>
            <person name="Louis A."/>
            <person name="Berthelot C."/>
            <person name="Parey E."/>
            <person name="Roest Crollius H."/>
            <person name="Montfort J."/>
            <person name="Robinson-Rechavi M."/>
            <person name="Bucao C."/>
            <person name="Bouchez O."/>
            <person name="Gislard M."/>
            <person name="Lluch J."/>
            <person name="Milhes M."/>
            <person name="Lampietro C."/>
            <person name="Lopez Roques C."/>
            <person name="Donnadieu C."/>
            <person name="Braasch I."/>
            <person name="Desvignes T."/>
            <person name="Postlethwait J."/>
            <person name="Bobe J."/>
            <person name="Guiguen Y."/>
        </authorList>
    </citation>
    <scope>NUCLEOTIDE SEQUENCE</scope>
    <source>
        <strain evidence="11">M-15738</strain>
        <tissue evidence="11">Blood</tissue>
    </source>
</reference>
<dbReference type="GO" id="GO:0006954">
    <property type="term" value="P:inflammatory response"/>
    <property type="evidence" value="ECO:0007669"/>
    <property type="project" value="UniProtKB-KW"/>
</dbReference>
<organism evidence="11 12">
    <name type="scientific">Alosa alosa</name>
    <name type="common">allis shad</name>
    <dbReference type="NCBI Taxonomy" id="278164"/>
    <lineage>
        <taxon>Eukaryota</taxon>
        <taxon>Metazoa</taxon>
        <taxon>Chordata</taxon>
        <taxon>Craniata</taxon>
        <taxon>Vertebrata</taxon>
        <taxon>Euteleostomi</taxon>
        <taxon>Actinopterygii</taxon>
        <taxon>Neopterygii</taxon>
        <taxon>Teleostei</taxon>
        <taxon>Clupei</taxon>
        <taxon>Clupeiformes</taxon>
        <taxon>Clupeoidei</taxon>
        <taxon>Clupeidae</taxon>
        <taxon>Alosa</taxon>
    </lineage>
</organism>
<keyword evidence="6 9" id="KW-0732">Signal</keyword>
<feature type="chain" id="PRO_5043094584" description="C-C motif chemokine" evidence="9">
    <location>
        <begin position="28"/>
        <end position="102"/>
    </location>
</feature>
<comment type="similarity">
    <text evidence="2 9">Belongs to the intercrine beta (chemokine CC) family.</text>
</comment>
<dbReference type="FunFam" id="2.40.50.40:FF:000012">
    <property type="entry name" value="C-C motif chemokine"/>
    <property type="match status" value="1"/>
</dbReference>
<dbReference type="EMBL" id="JADWDJ010000016">
    <property type="protein sequence ID" value="KAG5268512.1"/>
    <property type="molecule type" value="Genomic_DNA"/>
</dbReference>
<keyword evidence="3 9" id="KW-0145">Chemotaxis</keyword>
<keyword evidence="12" id="KW-1185">Reference proteome</keyword>
<dbReference type="Pfam" id="PF00048">
    <property type="entry name" value="IL8"/>
    <property type="match status" value="1"/>
</dbReference>
<dbReference type="PANTHER" id="PTHR12015:SF190">
    <property type="entry name" value="C-C MOTIF CHEMOKINE"/>
    <property type="match status" value="1"/>
</dbReference>
<evidence type="ECO:0000259" key="10">
    <source>
        <dbReference type="SMART" id="SM00199"/>
    </source>
</evidence>
<evidence type="ECO:0000256" key="3">
    <source>
        <dbReference type="ARBA" id="ARBA00022500"/>
    </source>
</evidence>
<evidence type="ECO:0000313" key="12">
    <source>
        <dbReference type="Proteomes" id="UP000823561"/>
    </source>
</evidence>
<evidence type="ECO:0000256" key="9">
    <source>
        <dbReference type="RuleBase" id="RU361150"/>
    </source>
</evidence>
<evidence type="ECO:0000256" key="6">
    <source>
        <dbReference type="ARBA" id="ARBA00022729"/>
    </source>
</evidence>
<evidence type="ECO:0000256" key="1">
    <source>
        <dbReference type="ARBA" id="ARBA00004613"/>
    </source>
</evidence>